<evidence type="ECO:0000313" key="2">
    <source>
        <dbReference type="EMBL" id="AGF57712.1"/>
    </source>
</evidence>
<feature type="domain" description="DNA mimic protein DMP19 C-terminal" evidence="1">
    <location>
        <begin position="40"/>
        <end position="121"/>
    </location>
</feature>
<dbReference type="STRING" id="36745.CLSAP_37320"/>
<dbReference type="Proteomes" id="UP000011728">
    <property type="component" value="Chromosome"/>
</dbReference>
<dbReference type="AlphaFoldDB" id="M1N2N8"/>
<proteinExistence type="predicted"/>
<protein>
    <recommendedName>
        <fullName evidence="1">DNA mimic protein DMP19 C-terminal domain-containing protein</fullName>
    </recommendedName>
</protein>
<evidence type="ECO:0000259" key="1">
    <source>
        <dbReference type="Pfam" id="PF14300"/>
    </source>
</evidence>
<accession>M1N2N8</accession>
<dbReference type="InterPro" id="IPR025402">
    <property type="entry name" value="DMP19_C"/>
</dbReference>
<dbReference type="Pfam" id="PF14300">
    <property type="entry name" value="DMP19"/>
    <property type="match status" value="1"/>
</dbReference>
<reference evidence="2 3" key="1">
    <citation type="submission" date="2013-02" db="EMBL/GenBank/DDBJ databases">
        <title>Genome sequence of Clostridium saccharoperbutylacetonicum N1-4(HMT).</title>
        <authorList>
            <person name="Poehlein A."/>
            <person name="Daniel R."/>
        </authorList>
    </citation>
    <scope>NUCLEOTIDE SEQUENCE [LARGE SCALE GENOMIC DNA]</scope>
    <source>
        <strain evidence="3">N1-4(HMT)</strain>
    </source>
</reference>
<dbReference type="Gene3D" id="1.20.1420.60">
    <property type="match status" value="1"/>
</dbReference>
<dbReference type="EMBL" id="CP004121">
    <property type="protein sequence ID" value="AGF57712.1"/>
    <property type="molecule type" value="Genomic_DNA"/>
</dbReference>
<organism evidence="2 3">
    <name type="scientific">Clostridium saccharoperbutylacetonicum N1-4(HMT)</name>
    <dbReference type="NCBI Taxonomy" id="931276"/>
    <lineage>
        <taxon>Bacteria</taxon>
        <taxon>Bacillati</taxon>
        <taxon>Bacillota</taxon>
        <taxon>Clostridia</taxon>
        <taxon>Eubacteriales</taxon>
        <taxon>Clostridiaceae</taxon>
        <taxon>Clostridium</taxon>
    </lineage>
</organism>
<dbReference type="RefSeq" id="WP_015394025.1">
    <property type="nucleotide sequence ID" value="NC_020291.1"/>
</dbReference>
<gene>
    <name evidence="2" type="ORF">Cspa_c39550</name>
</gene>
<dbReference type="eggNOG" id="ENOG5032UW4">
    <property type="taxonomic scope" value="Bacteria"/>
</dbReference>
<keyword evidence="3" id="KW-1185">Reference proteome</keyword>
<dbReference type="PATRIC" id="fig|931276.5.peg.3989"/>
<dbReference type="KEGG" id="csr:Cspa_c39550"/>
<name>M1N2N8_9CLOT</name>
<dbReference type="HOGENOM" id="CLU_149874_0_0_9"/>
<evidence type="ECO:0000313" key="3">
    <source>
        <dbReference type="Proteomes" id="UP000011728"/>
    </source>
</evidence>
<sequence length="144" mass="17048">MMNFIDRALERINEMSADDFLQSMADIYSEPIERNEIKRYPQFVQDVIFIVDYDTELQMEGLEGFFNDSTKDYVNETVVALKNCGATKEAEILEKCKKIDIENYDEYIELENETYLNNDFEGFWKLVKEYIGREKQLKDYNLGG</sequence>